<dbReference type="PANTHER" id="PTHR28112">
    <property type="entry name" value="SRP-INDEPENDENT TARGETING PROTEIN 3"/>
    <property type="match status" value="1"/>
</dbReference>
<keyword evidence="2" id="KW-0812">Transmembrane</keyword>
<name>L8GR39_ACACF</name>
<dbReference type="AlphaFoldDB" id="L8GR39"/>
<feature type="compositionally biased region" description="Basic residues" evidence="1">
    <location>
        <begin position="140"/>
        <end position="151"/>
    </location>
</feature>
<feature type="region of interest" description="Disordered" evidence="1">
    <location>
        <begin position="92"/>
        <end position="151"/>
    </location>
</feature>
<dbReference type="GO" id="GO:0005739">
    <property type="term" value="C:mitochondrion"/>
    <property type="evidence" value="ECO:0007669"/>
    <property type="project" value="TreeGrafter"/>
</dbReference>
<dbReference type="GO" id="GO:0005783">
    <property type="term" value="C:endoplasmic reticulum"/>
    <property type="evidence" value="ECO:0007669"/>
    <property type="project" value="InterPro"/>
</dbReference>
<feature type="transmembrane region" description="Helical" evidence="2">
    <location>
        <begin position="40"/>
        <end position="61"/>
    </location>
</feature>
<dbReference type="InterPro" id="IPR012098">
    <property type="entry name" value="SND3_fun"/>
</dbReference>
<feature type="transmembrane region" description="Helical" evidence="2">
    <location>
        <begin position="9"/>
        <end position="28"/>
    </location>
</feature>
<keyword evidence="2" id="KW-0472">Membrane</keyword>
<feature type="compositionally biased region" description="Low complexity" evidence="1">
    <location>
        <begin position="112"/>
        <end position="131"/>
    </location>
</feature>
<evidence type="ECO:0000313" key="3">
    <source>
        <dbReference type="EMBL" id="ELR15412.1"/>
    </source>
</evidence>
<evidence type="ECO:0000313" key="4">
    <source>
        <dbReference type="Proteomes" id="UP000011083"/>
    </source>
</evidence>
<dbReference type="EMBL" id="KB008032">
    <property type="protein sequence ID" value="ELR15412.1"/>
    <property type="molecule type" value="Genomic_DNA"/>
</dbReference>
<dbReference type="OrthoDB" id="18139at2759"/>
<dbReference type="RefSeq" id="XP_004337425.1">
    <property type="nucleotide sequence ID" value="XM_004337377.1"/>
</dbReference>
<accession>L8GR39</accession>
<dbReference type="PANTHER" id="PTHR28112:SF1">
    <property type="entry name" value="SRP-INDEPENDENT TARGETING PROTEIN 3"/>
    <property type="match status" value="1"/>
</dbReference>
<dbReference type="KEGG" id="acan:ACA1_276070"/>
<reference evidence="3 4" key="1">
    <citation type="journal article" date="2013" name="Genome Biol.">
        <title>Genome of Acanthamoeba castellanii highlights extensive lateral gene transfer and early evolution of tyrosine kinase signaling.</title>
        <authorList>
            <person name="Clarke M."/>
            <person name="Lohan A.J."/>
            <person name="Liu B."/>
            <person name="Lagkouvardos I."/>
            <person name="Roy S."/>
            <person name="Zafar N."/>
            <person name="Bertelli C."/>
            <person name="Schilde C."/>
            <person name="Kianianmomeni A."/>
            <person name="Burglin T.R."/>
            <person name="Frech C."/>
            <person name="Turcotte B."/>
            <person name="Kopec K.O."/>
            <person name="Synnott J.M."/>
            <person name="Choo C."/>
            <person name="Paponov I."/>
            <person name="Finkler A."/>
            <person name="Soon Heng Tan C."/>
            <person name="Hutchins A.P."/>
            <person name="Weinmeier T."/>
            <person name="Rattei T."/>
            <person name="Chu J.S."/>
            <person name="Gimenez G."/>
            <person name="Irimia M."/>
            <person name="Rigden D.J."/>
            <person name="Fitzpatrick D.A."/>
            <person name="Lorenzo-Morales J."/>
            <person name="Bateman A."/>
            <person name="Chiu C.H."/>
            <person name="Tang P."/>
            <person name="Hegemann P."/>
            <person name="Fromm H."/>
            <person name="Raoult D."/>
            <person name="Greub G."/>
            <person name="Miranda-Saavedra D."/>
            <person name="Chen N."/>
            <person name="Nash P."/>
            <person name="Ginger M.L."/>
            <person name="Horn M."/>
            <person name="Schaap P."/>
            <person name="Caler L."/>
            <person name="Loftus B."/>
        </authorList>
    </citation>
    <scope>NUCLEOTIDE SEQUENCE [LARGE SCALE GENOMIC DNA]</scope>
    <source>
        <strain evidence="3 4">Neff</strain>
    </source>
</reference>
<evidence type="ECO:0000256" key="2">
    <source>
        <dbReference type="SAM" id="Phobius"/>
    </source>
</evidence>
<dbReference type="Proteomes" id="UP000011083">
    <property type="component" value="Unassembled WGS sequence"/>
</dbReference>
<proteinExistence type="predicted"/>
<keyword evidence="2" id="KW-1133">Transmembrane helix</keyword>
<protein>
    <submittedName>
        <fullName evidence="3">Uncharacterized protein</fullName>
    </submittedName>
</protein>
<keyword evidence="4" id="KW-1185">Reference proteome</keyword>
<organism evidence="3 4">
    <name type="scientific">Acanthamoeba castellanii (strain ATCC 30010 / Neff)</name>
    <dbReference type="NCBI Taxonomy" id="1257118"/>
    <lineage>
        <taxon>Eukaryota</taxon>
        <taxon>Amoebozoa</taxon>
        <taxon>Discosea</taxon>
        <taxon>Longamoebia</taxon>
        <taxon>Centramoebida</taxon>
        <taxon>Acanthamoebidae</taxon>
        <taxon>Acanthamoeba</taxon>
    </lineage>
</organism>
<evidence type="ECO:0000256" key="1">
    <source>
        <dbReference type="SAM" id="MobiDB-lite"/>
    </source>
</evidence>
<dbReference type="VEuPathDB" id="AmoebaDB:ACA1_276070"/>
<dbReference type="GeneID" id="14916086"/>
<sequence length="151" mass="16182">MAAGMGKMLIMLTSCPPLALQLPVIFLMREINFEDPTNLFFVRVAFGSVAALSAMTLYYMYTRIQSKADGQRKIMVPPPATPSWGAAAELLANNAEPETPQEERRKKKKQQQLEAAAAAAAQAGAEGAGASSDKKSSGATKKRRPQPAKAD</sequence>
<dbReference type="GO" id="GO:0045047">
    <property type="term" value="P:protein targeting to ER"/>
    <property type="evidence" value="ECO:0007669"/>
    <property type="project" value="InterPro"/>
</dbReference>
<gene>
    <name evidence="3" type="ORF">ACA1_276070</name>
</gene>
<dbReference type="Pfam" id="PF10032">
    <property type="entry name" value="Pho88"/>
    <property type="match status" value="1"/>
</dbReference>